<keyword evidence="1" id="KW-0175">Coiled coil</keyword>
<dbReference type="EMBL" id="HBIR01034661">
    <property type="protein sequence ID" value="CAE0565108.1"/>
    <property type="molecule type" value="Transcribed_RNA"/>
</dbReference>
<organism evidence="3">
    <name type="scientific">Emiliania huxleyi</name>
    <name type="common">Coccolithophore</name>
    <name type="synonym">Pontosphaera huxleyi</name>
    <dbReference type="NCBI Taxonomy" id="2903"/>
    <lineage>
        <taxon>Eukaryota</taxon>
        <taxon>Haptista</taxon>
        <taxon>Haptophyta</taxon>
        <taxon>Prymnesiophyceae</taxon>
        <taxon>Isochrysidales</taxon>
        <taxon>Noelaerhabdaceae</taxon>
        <taxon>Emiliania</taxon>
    </lineage>
</organism>
<feature type="region of interest" description="Disordered" evidence="2">
    <location>
        <begin position="1"/>
        <end position="32"/>
    </location>
</feature>
<gene>
    <name evidence="3" type="ORF">EHUX00137_LOCUS26996</name>
</gene>
<feature type="compositionally biased region" description="Polar residues" evidence="2">
    <location>
        <begin position="1"/>
        <end position="11"/>
    </location>
</feature>
<reference evidence="3" key="1">
    <citation type="submission" date="2021-01" db="EMBL/GenBank/DDBJ databases">
        <authorList>
            <person name="Corre E."/>
            <person name="Pelletier E."/>
            <person name="Niang G."/>
            <person name="Scheremetjew M."/>
            <person name="Finn R."/>
            <person name="Kale V."/>
            <person name="Holt S."/>
            <person name="Cochrane G."/>
            <person name="Meng A."/>
            <person name="Brown T."/>
            <person name="Cohen L."/>
        </authorList>
    </citation>
    <scope>NUCLEOTIDE SEQUENCE</scope>
    <source>
        <strain evidence="3">379</strain>
    </source>
</reference>
<evidence type="ECO:0000313" key="3">
    <source>
        <dbReference type="EMBL" id="CAE0565108.1"/>
    </source>
</evidence>
<dbReference type="AlphaFoldDB" id="A0A6V2SXZ8"/>
<feature type="coiled-coil region" evidence="1">
    <location>
        <begin position="278"/>
        <end position="305"/>
    </location>
</feature>
<name>A0A6V2SXZ8_EMIHU</name>
<evidence type="ECO:0000256" key="1">
    <source>
        <dbReference type="SAM" id="Coils"/>
    </source>
</evidence>
<accession>A0A6V2SXZ8</accession>
<protein>
    <submittedName>
        <fullName evidence="3">Uncharacterized protein</fullName>
    </submittedName>
</protein>
<proteinExistence type="predicted"/>
<evidence type="ECO:0000256" key="2">
    <source>
        <dbReference type="SAM" id="MobiDB-lite"/>
    </source>
</evidence>
<sequence>MELDSPSSGDQAANREPTSDGDDPDTQGDGPVRAMAELRCEPDGFVWASGRAPPGAEQLADKAAGLSLDAYGTARLAALALTRRELFMRAEIVIFGNRGRGGPSGLPQIAAEVTYEMMLCAEDAIEAVFAVERNITFLQSQKISRKKAMAMLLCDMIGAPLLLRDEAESAGARVVTRLRALRAADAAGLQAEARAARKADEDRQVAAVMERVIDVVERRGAVYPGFLPAASTPALVPPAAPTRSPPSVIGNHEVKGFVDRVVASGGSSSRPPRDPLATEFLISRVRELEKQVEDLENKMWEMKTRSESVDTTAFKHTRLWFDRTRSAEAAHSLAEYNFRLAALCAERLYQGWWMMVETAYGAGWRPPTEPDEEKDVCDHQRFAFFDRGHDCCSGERPEFDWDPTELRDRMEKALEQPCTCLTLRVVGE</sequence>